<dbReference type="Proteomes" id="UP000253919">
    <property type="component" value="Unassembled WGS sequence"/>
</dbReference>
<dbReference type="GO" id="GO:0019867">
    <property type="term" value="C:outer membrane"/>
    <property type="evidence" value="ECO:0007669"/>
    <property type="project" value="TreeGrafter"/>
</dbReference>
<dbReference type="InterPro" id="IPR036366">
    <property type="entry name" value="PGBDSf"/>
</dbReference>
<evidence type="ECO:0000256" key="4">
    <source>
        <dbReference type="ARBA" id="ARBA00023316"/>
    </source>
</evidence>
<protein>
    <recommendedName>
        <fullName evidence="2">N-acetylmuramoyl-L-alanine amidase</fullName>
        <ecNumber evidence="2">3.5.1.28</ecNumber>
    </recommendedName>
</protein>
<dbReference type="AlphaFoldDB" id="A0A369QHK3"/>
<evidence type="ECO:0000256" key="1">
    <source>
        <dbReference type="ARBA" id="ARBA00001561"/>
    </source>
</evidence>
<keyword evidence="4" id="KW-0961">Cell wall biogenesis/degradation</keyword>
<dbReference type="GO" id="GO:0008745">
    <property type="term" value="F:N-acetylmuramoyl-L-alanine amidase activity"/>
    <property type="evidence" value="ECO:0007669"/>
    <property type="project" value="UniProtKB-EC"/>
</dbReference>
<evidence type="ECO:0000256" key="2">
    <source>
        <dbReference type="ARBA" id="ARBA00011901"/>
    </source>
</evidence>
<keyword evidence="3 6" id="KW-0378">Hydrolase</keyword>
<evidence type="ECO:0000313" key="7">
    <source>
        <dbReference type="Proteomes" id="UP000253919"/>
    </source>
</evidence>
<dbReference type="InterPro" id="IPR036505">
    <property type="entry name" value="Amidase/PGRP_sf"/>
</dbReference>
<evidence type="ECO:0000256" key="3">
    <source>
        <dbReference type="ARBA" id="ARBA00022801"/>
    </source>
</evidence>
<dbReference type="Gene3D" id="3.40.80.10">
    <property type="entry name" value="Peptidoglycan recognition protein-like"/>
    <property type="match status" value="1"/>
</dbReference>
<evidence type="ECO:0000259" key="5">
    <source>
        <dbReference type="SMART" id="SM00644"/>
    </source>
</evidence>
<dbReference type="InterPro" id="IPR002502">
    <property type="entry name" value="Amidase_domain"/>
</dbReference>
<dbReference type="GO" id="GO:0071555">
    <property type="term" value="P:cell wall organization"/>
    <property type="evidence" value="ECO:0007669"/>
    <property type="project" value="UniProtKB-KW"/>
</dbReference>
<sequence length="307" mass="33969">MVLASFGLYCCATNPYAQTNKSYKKQVKAFTRRLRQVPVITPGADSLFMSDLWVGATNFNSRKPNFVIIHHTAQSSTAQTLQTFTQPRTQVSAHYVIGRDGKIYHMLNDYLRAWHAGIAKWGNTTDVNSSSIGIELDNNGSEPFAEPQISSLLKLLATLKKAYNIPTSNFIGHSDIAPTRKNDPSAIFPWQQLAQQGFGLWYDADALTSNRPADSSAISILPDLADTTLTAVALADTLLLPADSLVSQDSVPLHFNPLEALRIIGYDVTDEAAAIKAFKLHFVQTEVNTVLTKTDKQILYNLYKKYL</sequence>
<comment type="catalytic activity">
    <reaction evidence="1">
        <text>Hydrolyzes the link between N-acetylmuramoyl residues and L-amino acid residues in certain cell-wall glycopeptides.</text>
        <dbReference type="EC" id="3.5.1.28"/>
    </reaction>
</comment>
<reference evidence="6 7" key="1">
    <citation type="submission" date="2018-04" db="EMBL/GenBank/DDBJ databases">
        <title>Adhaeribacter sp. HMF7616 genome sequencing and assembly.</title>
        <authorList>
            <person name="Kang H."/>
            <person name="Kang J."/>
            <person name="Cha I."/>
            <person name="Kim H."/>
            <person name="Joh K."/>
        </authorList>
    </citation>
    <scope>NUCLEOTIDE SEQUENCE [LARGE SCALE GENOMIC DNA]</scope>
    <source>
        <strain evidence="6 7">HMF7616</strain>
    </source>
</reference>
<dbReference type="Pfam" id="PF01510">
    <property type="entry name" value="Amidase_2"/>
    <property type="match status" value="1"/>
</dbReference>
<keyword evidence="7" id="KW-1185">Reference proteome</keyword>
<organism evidence="6 7">
    <name type="scientific">Adhaeribacter pallidiroseus</name>
    <dbReference type="NCBI Taxonomy" id="2072847"/>
    <lineage>
        <taxon>Bacteria</taxon>
        <taxon>Pseudomonadati</taxon>
        <taxon>Bacteroidota</taxon>
        <taxon>Cytophagia</taxon>
        <taxon>Cytophagales</taxon>
        <taxon>Hymenobacteraceae</taxon>
        <taxon>Adhaeribacter</taxon>
    </lineage>
</organism>
<comment type="caution">
    <text evidence="6">The sequence shown here is derived from an EMBL/GenBank/DDBJ whole genome shotgun (WGS) entry which is preliminary data.</text>
</comment>
<name>A0A369QHK3_9BACT</name>
<gene>
    <name evidence="6" type="primary">cwlA</name>
    <name evidence="6" type="ORF">AHMF7616_00952</name>
</gene>
<dbReference type="Gene3D" id="1.10.101.10">
    <property type="entry name" value="PGBD-like superfamily/PGBD"/>
    <property type="match status" value="1"/>
</dbReference>
<dbReference type="PANTHER" id="PTHR30417">
    <property type="entry name" value="N-ACETYLMURAMOYL-L-ALANINE AMIDASE AMID"/>
    <property type="match status" value="1"/>
</dbReference>
<dbReference type="InterPro" id="IPR051206">
    <property type="entry name" value="NAMLAA_amidase_2"/>
</dbReference>
<dbReference type="CDD" id="cd06583">
    <property type="entry name" value="PGRP"/>
    <property type="match status" value="1"/>
</dbReference>
<dbReference type="GO" id="GO:0009254">
    <property type="term" value="P:peptidoglycan turnover"/>
    <property type="evidence" value="ECO:0007669"/>
    <property type="project" value="TreeGrafter"/>
</dbReference>
<dbReference type="SMART" id="SM00644">
    <property type="entry name" value="Ami_2"/>
    <property type="match status" value="1"/>
</dbReference>
<dbReference type="PANTHER" id="PTHR30417:SF1">
    <property type="entry name" value="N-ACETYLMURAMOYL-L-ALANINE AMIDASE AMID"/>
    <property type="match status" value="1"/>
</dbReference>
<dbReference type="EMBL" id="QASA01000001">
    <property type="protein sequence ID" value="RDC62359.1"/>
    <property type="molecule type" value="Genomic_DNA"/>
</dbReference>
<feature type="domain" description="N-acetylmuramoyl-L-alanine amidase" evidence="5">
    <location>
        <begin position="54"/>
        <end position="185"/>
    </location>
</feature>
<evidence type="ECO:0000313" key="6">
    <source>
        <dbReference type="EMBL" id="RDC62359.1"/>
    </source>
</evidence>
<dbReference type="EC" id="3.5.1.28" evidence="2"/>
<accession>A0A369QHK3</accession>
<dbReference type="GO" id="GO:0009253">
    <property type="term" value="P:peptidoglycan catabolic process"/>
    <property type="evidence" value="ECO:0007669"/>
    <property type="project" value="InterPro"/>
</dbReference>
<dbReference type="SUPFAM" id="SSF55846">
    <property type="entry name" value="N-acetylmuramoyl-L-alanine amidase-like"/>
    <property type="match status" value="1"/>
</dbReference>
<proteinExistence type="predicted"/>